<evidence type="ECO:0000256" key="2">
    <source>
        <dbReference type="ARBA" id="ARBA00023027"/>
    </source>
</evidence>
<feature type="domain" description="D-isomer specific 2-hydroxyacid dehydrogenase NAD-binding" evidence="3">
    <location>
        <begin position="114"/>
        <end position="284"/>
    </location>
</feature>
<protein>
    <recommendedName>
        <fullName evidence="3">D-isomer specific 2-hydroxyacid dehydrogenase NAD-binding domain-containing protein</fullName>
    </recommendedName>
</protein>
<reference evidence="5" key="1">
    <citation type="journal article" date="2019" name="Int. J. Syst. Evol. Microbiol.">
        <title>The Global Catalogue of Microorganisms (GCM) 10K type strain sequencing project: providing services to taxonomists for standard genome sequencing and annotation.</title>
        <authorList>
            <consortium name="The Broad Institute Genomics Platform"/>
            <consortium name="The Broad Institute Genome Sequencing Center for Infectious Disease"/>
            <person name="Wu L."/>
            <person name="Ma J."/>
        </authorList>
    </citation>
    <scope>NUCLEOTIDE SEQUENCE [LARGE SCALE GENOMIC DNA]</scope>
    <source>
        <strain evidence="5">JCM 4376</strain>
    </source>
</reference>
<dbReference type="Proteomes" id="UP000660675">
    <property type="component" value="Unassembled WGS sequence"/>
</dbReference>
<dbReference type="PANTHER" id="PTHR43333:SF1">
    <property type="entry name" value="D-ISOMER SPECIFIC 2-HYDROXYACID DEHYDROGENASE NAD-BINDING DOMAIN-CONTAINING PROTEIN"/>
    <property type="match status" value="1"/>
</dbReference>
<dbReference type="InterPro" id="IPR029753">
    <property type="entry name" value="D-isomer_DH_CS"/>
</dbReference>
<dbReference type="SUPFAM" id="SSF51735">
    <property type="entry name" value="NAD(P)-binding Rossmann-fold domains"/>
    <property type="match status" value="1"/>
</dbReference>
<dbReference type="Gene3D" id="3.40.50.720">
    <property type="entry name" value="NAD(P)-binding Rossmann-like Domain"/>
    <property type="match status" value="2"/>
</dbReference>
<dbReference type="PROSITE" id="PS00671">
    <property type="entry name" value="D_2_HYDROXYACID_DH_3"/>
    <property type="match status" value="1"/>
</dbReference>
<keyword evidence="5" id="KW-1185">Reference proteome</keyword>
<name>A0ABQ2W548_9ACTN</name>
<dbReference type="CDD" id="cd05300">
    <property type="entry name" value="2-Hacid_dh_1"/>
    <property type="match status" value="1"/>
</dbReference>
<sequence length="321" mass="34325">MVTPDKDSDGLYVELPLADAERDRLNELGPGPVWFAEPGTASQTDARALAQAGTALGNPRADWVARASRLRWLQLASVGIDEYLGLDWPVLGRRLTVTNLGDVFADPVAQSCLAGILALHRGIDRLSGLRAEGSWAKSAVRPRLRLLTGARVLVLGRGSIARRFAELLGPFGCPVVHFARGSGDIRTLAELDERLPRFDVVVGLLPGTPETSGLLDARRLRLLRPGAVVVNAGRGSLVDEKALVSELASGRLGGAVLDVTGEEPLPAGHPLWTCPGVVLTQHTAGGSTGESARVVDLFADNWRRFHDGSPLRNPVQWSRGF</sequence>
<dbReference type="EMBL" id="BMTF01000020">
    <property type="protein sequence ID" value="GGV91999.1"/>
    <property type="molecule type" value="Genomic_DNA"/>
</dbReference>
<comment type="caution">
    <text evidence="4">The sequence shown here is derived from an EMBL/GenBank/DDBJ whole genome shotgun (WGS) entry which is preliminary data.</text>
</comment>
<dbReference type="PANTHER" id="PTHR43333">
    <property type="entry name" value="2-HACID_DH_C DOMAIN-CONTAINING PROTEIN"/>
    <property type="match status" value="1"/>
</dbReference>
<evidence type="ECO:0000259" key="3">
    <source>
        <dbReference type="Pfam" id="PF02826"/>
    </source>
</evidence>
<proteinExistence type="predicted"/>
<evidence type="ECO:0000313" key="4">
    <source>
        <dbReference type="EMBL" id="GGV91999.1"/>
    </source>
</evidence>
<accession>A0ABQ2W548</accession>
<dbReference type="InterPro" id="IPR006140">
    <property type="entry name" value="D-isomer_DH_NAD-bd"/>
</dbReference>
<dbReference type="InterPro" id="IPR036291">
    <property type="entry name" value="NAD(P)-bd_dom_sf"/>
</dbReference>
<keyword evidence="1" id="KW-0560">Oxidoreductase</keyword>
<evidence type="ECO:0000256" key="1">
    <source>
        <dbReference type="ARBA" id="ARBA00023002"/>
    </source>
</evidence>
<evidence type="ECO:0000313" key="5">
    <source>
        <dbReference type="Proteomes" id="UP000660675"/>
    </source>
</evidence>
<keyword evidence="2" id="KW-0520">NAD</keyword>
<gene>
    <name evidence="4" type="ORF">GCM10015535_51900</name>
</gene>
<dbReference type="RefSeq" id="WP_189546610.1">
    <property type="nucleotide sequence ID" value="NZ_BMTF01000020.1"/>
</dbReference>
<dbReference type="Pfam" id="PF02826">
    <property type="entry name" value="2-Hacid_dh_C"/>
    <property type="match status" value="1"/>
</dbReference>
<organism evidence="4 5">
    <name type="scientific">Streptomyces gelaticus</name>
    <dbReference type="NCBI Taxonomy" id="285446"/>
    <lineage>
        <taxon>Bacteria</taxon>
        <taxon>Bacillati</taxon>
        <taxon>Actinomycetota</taxon>
        <taxon>Actinomycetes</taxon>
        <taxon>Kitasatosporales</taxon>
        <taxon>Streptomycetaceae</taxon>
        <taxon>Streptomyces</taxon>
    </lineage>
</organism>